<dbReference type="InterPro" id="IPR010583">
    <property type="entry name" value="MipA"/>
</dbReference>
<dbReference type="EMBL" id="AUXX01000004">
    <property type="protein sequence ID" value="KZN69664.1"/>
    <property type="molecule type" value="Genomic_DNA"/>
</dbReference>
<dbReference type="RefSeq" id="WP_063379908.1">
    <property type="nucleotide sequence ID" value="NZ_AUXX01000004.1"/>
</dbReference>
<accession>A0A167P7W2</accession>
<organism evidence="1 2">
    <name type="scientific">Pseudoalteromonas luteoviolacea S4060-1</name>
    <dbReference type="NCBI Taxonomy" id="1365257"/>
    <lineage>
        <taxon>Bacteria</taxon>
        <taxon>Pseudomonadati</taxon>
        <taxon>Pseudomonadota</taxon>
        <taxon>Gammaproteobacteria</taxon>
        <taxon>Alteromonadales</taxon>
        <taxon>Pseudoalteromonadaceae</taxon>
        <taxon>Pseudoalteromonas</taxon>
    </lineage>
</organism>
<proteinExistence type="predicted"/>
<evidence type="ECO:0000313" key="2">
    <source>
        <dbReference type="Proteomes" id="UP000076661"/>
    </source>
</evidence>
<gene>
    <name evidence="1" type="ORF">N478_10990</name>
</gene>
<dbReference type="Proteomes" id="UP000076661">
    <property type="component" value="Unassembled WGS sequence"/>
</dbReference>
<name>A0A167P7W2_9GAMM</name>
<comment type="caution">
    <text evidence="1">The sequence shown here is derived from an EMBL/GenBank/DDBJ whole genome shotgun (WGS) entry which is preliminary data.</text>
</comment>
<protein>
    <submittedName>
        <fullName evidence="1">Uncharacterized protein</fullName>
    </submittedName>
</protein>
<sequence>MLSNQINKPVYAAILTCGLSTCVYAQPEPGFWEGFSNKREAGGFLALGASMSYGGGLLSDIDTRTNLIVSGNYYFENGLFIEVPGNANKFEPSWAMGYNLYNSDDWEFDLIYSSAHGPLEYNVHPKDGGDKDLTAYLGLRMSAEMGNYQFQAIFAPKADNSEYNHGLYASAWLARSWQYKNWHFYGSIGLQYRNSNMLDYYYGVPDSAIMLNPYDASGGVNTHLKVGFTKPLSESWVLDGTVGITDYASSIDDSPYSRLAKTYNPNRSELGRHIALTLSYVF</sequence>
<dbReference type="PATRIC" id="fig|1365257.3.peg.589"/>
<evidence type="ECO:0000313" key="1">
    <source>
        <dbReference type="EMBL" id="KZN69664.1"/>
    </source>
</evidence>
<dbReference type="Pfam" id="PF06629">
    <property type="entry name" value="MipA"/>
    <property type="match status" value="1"/>
</dbReference>
<dbReference type="AlphaFoldDB" id="A0A167P7W2"/>
<reference evidence="1 2" key="1">
    <citation type="submission" date="2013-07" db="EMBL/GenBank/DDBJ databases">
        <title>Comparative Genomic and Metabolomic Analysis of Twelve Strains of Pseudoalteromonas luteoviolacea.</title>
        <authorList>
            <person name="Vynne N.G."/>
            <person name="Mansson M."/>
            <person name="Gram L."/>
        </authorList>
    </citation>
    <scope>NUCLEOTIDE SEQUENCE [LARGE SCALE GENOMIC DNA]</scope>
    <source>
        <strain evidence="1 2">S4060-1</strain>
    </source>
</reference>